<reference evidence="2" key="1">
    <citation type="journal article" date="2015" name="Nat. Genet.">
        <title>The genome and transcriptome of the zoonotic hookworm Ancylostoma ceylanicum identify infection-specific gene families.</title>
        <authorList>
            <person name="Schwarz E.M."/>
            <person name="Hu Y."/>
            <person name="Antoshechkin I."/>
            <person name="Miller M.M."/>
            <person name="Sternberg P.W."/>
            <person name="Aroian R.V."/>
        </authorList>
    </citation>
    <scope>NUCLEOTIDE SEQUENCE</scope>
    <source>
        <strain evidence="2">HY135</strain>
    </source>
</reference>
<accession>A0A016SKJ6</accession>
<organism evidence="1 2">
    <name type="scientific">Ancylostoma ceylanicum</name>
    <dbReference type="NCBI Taxonomy" id="53326"/>
    <lineage>
        <taxon>Eukaryota</taxon>
        <taxon>Metazoa</taxon>
        <taxon>Ecdysozoa</taxon>
        <taxon>Nematoda</taxon>
        <taxon>Chromadorea</taxon>
        <taxon>Rhabditida</taxon>
        <taxon>Rhabditina</taxon>
        <taxon>Rhabditomorpha</taxon>
        <taxon>Strongyloidea</taxon>
        <taxon>Ancylostomatidae</taxon>
        <taxon>Ancylostomatinae</taxon>
        <taxon>Ancylostoma</taxon>
    </lineage>
</organism>
<evidence type="ECO:0000313" key="2">
    <source>
        <dbReference type="Proteomes" id="UP000024635"/>
    </source>
</evidence>
<comment type="caution">
    <text evidence="1">The sequence shown here is derived from an EMBL/GenBank/DDBJ whole genome shotgun (WGS) entry which is preliminary data.</text>
</comment>
<sequence>MTAIRSLFDCYSIADRERESNLTATEKQQHPETAYFRDWSASDMPLPSSECLSKRIPTSKYLRCRIIYDTGRPSVLQFLRFAHSQWIVDQELTHRVEPPPGKRGLHMVR</sequence>
<dbReference type="Proteomes" id="UP000024635">
    <property type="component" value="Unassembled WGS sequence"/>
</dbReference>
<name>A0A016SKJ6_9BILA</name>
<evidence type="ECO:0000313" key="1">
    <source>
        <dbReference type="EMBL" id="EYB91223.1"/>
    </source>
</evidence>
<keyword evidence="2" id="KW-1185">Reference proteome</keyword>
<dbReference type="AlphaFoldDB" id="A0A016SKJ6"/>
<dbReference type="EMBL" id="JARK01001544">
    <property type="protein sequence ID" value="EYB91223.1"/>
    <property type="molecule type" value="Genomic_DNA"/>
</dbReference>
<proteinExistence type="predicted"/>
<protein>
    <submittedName>
        <fullName evidence="1">Uncharacterized protein</fullName>
    </submittedName>
</protein>
<gene>
    <name evidence="1" type="primary">Acey_s0208.g2059</name>
    <name evidence="1" type="ORF">Y032_0208g2059</name>
</gene>